<dbReference type="AlphaFoldDB" id="A0A9Q3EBH4"/>
<reference evidence="2" key="1">
    <citation type="submission" date="2021-03" db="EMBL/GenBank/DDBJ databases">
        <title>Draft genome sequence of rust myrtle Austropuccinia psidii MF-1, a brazilian biotype.</title>
        <authorList>
            <person name="Quecine M.C."/>
            <person name="Pachon D.M.R."/>
            <person name="Bonatelli M.L."/>
            <person name="Correr F.H."/>
            <person name="Franceschini L.M."/>
            <person name="Leite T.F."/>
            <person name="Margarido G.R.A."/>
            <person name="Almeida C.A."/>
            <person name="Ferrarezi J.A."/>
            <person name="Labate C.A."/>
        </authorList>
    </citation>
    <scope>NUCLEOTIDE SEQUENCE</scope>
    <source>
        <strain evidence="2">MF-1</strain>
    </source>
</reference>
<dbReference type="EMBL" id="AVOT02027618">
    <property type="protein sequence ID" value="MBW0519750.1"/>
    <property type="molecule type" value="Genomic_DNA"/>
</dbReference>
<feature type="region of interest" description="Disordered" evidence="1">
    <location>
        <begin position="1"/>
        <end position="93"/>
    </location>
</feature>
<keyword evidence="3" id="KW-1185">Reference proteome</keyword>
<dbReference type="Proteomes" id="UP000765509">
    <property type="component" value="Unassembled WGS sequence"/>
</dbReference>
<feature type="compositionally biased region" description="Pro residues" evidence="1">
    <location>
        <begin position="1"/>
        <end position="10"/>
    </location>
</feature>
<feature type="compositionally biased region" description="Low complexity" evidence="1">
    <location>
        <begin position="18"/>
        <end position="27"/>
    </location>
</feature>
<name>A0A9Q3EBH4_9BASI</name>
<organism evidence="2 3">
    <name type="scientific">Austropuccinia psidii MF-1</name>
    <dbReference type="NCBI Taxonomy" id="1389203"/>
    <lineage>
        <taxon>Eukaryota</taxon>
        <taxon>Fungi</taxon>
        <taxon>Dikarya</taxon>
        <taxon>Basidiomycota</taxon>
        <taxon>Pucciniomycotina</taxon>
        <taxon>Pucciniomycetes</taxon>
        <taxon>Pucciniales</taxon>
        <taxon>Sphaerophragmiaceae</taxon>
        <taxon>Austropuccinia</taxon>
    </lineage>
</organism>
<protein>
    <submittedName>
        <fullName evidence="2">Uncharacterized protein</fullName>
    </submittedName>
</protein>
<evidence type="ECO:0000313" key="2">
    <source>
        <dbReference type="EMBL" id="MBW0519750.1"/>
    </source>
</evidence>
<feature type="compositionally biased region" description="Polar residues" evidence="1">
    <location>
        <begin position="60"/>
        <end position="69"/>
    </location>
</feature>
<accession>A0A9Q3EBH4</accession>
<comment type="caution">
    <text evidence="2">The sequence shown here is derived from an EMBL/GenBank/DDBJ whole genome shotgun (WGS) entry which is preliminary data.</text>
</comment>
<sequence>MSITPIPPNPTNTQMPVSDGSGSTSEISSKDNPQSKFPHDFLLNPGQNAVGSQEPFGQSKEPNLNSPSGSRVHVGHEKKVDGGKQKMTLENVA</sequence>
<proteinExistence type="predicted"/>
<gene>
    <name evidence="2" type="ORF">O181_059465</name>
</gene>
<evidence type="ECO:0000313" key="3">
    <source>
        <dbReference type="Proteomes" id="UP000765509"/>
    </source>
</evidence>
<feature type="compositionally biased region" description="Basic and acidic residues" evidence="1">
    <location>
        <begin position="74"/>
        <end position="84"/>
    </location>
</feature>
<evidence type="ECO:0000256" key="1">
    <source>
        <dbReference type="SAM" id="MobiDB-lite"/>
    </source>
</evidence>